<dbReference type="PANTHER" id="PTHR33392:SF6">
    <property type="entry name" value="POLYISOPRENYL-TEICHOIC ACID--PEPTIDOGLYCAN TEICHOIC ACID TRANSFERASE TAGU"/>
    <property type="match status" value="1"/>
</dbReference>
<evidence type="ECO:0000256" key="2">
    <source>
        <dbReference type="SAM" id="Phobius"/>
    </source>
</evidence>
<dbReference type="InterPro" id="IPR050922">
    <property type="entry name" value="LytR/CpsA/Psr_CW_biosynth"/>
</dbReference>
<evidence type="ECO:0000313" key="4">
    <source>
        <dbReference type="Proteomes" id="UP000179001"/>
    </source>
</evidence>
<comment type="caution">
    <text evidence="3">The sequence shown here is derived from an EMBL/GenBank/DDBJ whole genome shotgun (WGS) entry which is preliminary data.</text>
</comment>
<reference evidence="3 4" key="1">
    <citation type="journal article" date="2016" name="Nat. Commun.">
        <title>Thousands of microbial genomes shed light on interconnected biogeochemical processes in an aquifer system.</title>
        <authorList>
            <person name="Anantharaman K."/>
            <person name="Brown C.T."/>
            <person name="Hug L.A."/>
            <person name="Sharon I."/>
            <person name="Castelle C.J."/>
            <person name="Probst A.J."/>
            <person name="Thomas B.C."/>
            <person name="Singh A."/>
            <person name="Wilkins M.J."/>
            <person name="Karaoz U."/>
            <person name="Brodie E.L."/>
            <person name="Williams K.H."/>
            <person name="Hubbard S.S."/>
            <person name="Banfield J.F."/>
        </authorList>
    </citation>
    <scope>NUCLEOTIDE SEQUENCE [LARGE SCALE GENOMIC DNA]</scope>
</reference>
<dbReference type="AlphaFoldDB" id="A0A1F5SW52"/>
<gene>
    <name evidence="3" type="ORF">A2478_00255</name>
</gene>
<keyword evidence="2" id="KW-0472">Membrane</keyword>
<feature type="coiled-coil region" evidence="1">
    <location>
        <begin position="30"/>
        <end position="57"/>
    </location>
</feature>
<organism evidence="3 4">
    <name type="scientific">Candidatus Falkowbacteria bacterium RIFOXYC2_FULL_36_12</name>
    <dbReference type="NCBI Taxonomy" id="1798002"/>
    <lineage>
        <taxon>Bacteria</taxon>
        <taxon>Candidatus Falkowiibacteriota</taxon>
    </lineage>
</organism>
<sequence length="394" mass="44898">MKRIFFKILIVILVIISGVISYLVFDYITASRETKALRAAEKAREELVDNLIQQRRLNTETSEADPFGPDDIVNVLLIGLDSRLGQTNGHCDAIQLISINRKNNSISITAVPRGTYTPLPGTGYKPTDYYVSNSCGLIGLDYGVNQIERIIGQKADFLVLVNFSTTMGILRALNLPTTETLQWLRNRQTYAIGEPQRARNHSNFLKKILTDYTSDQSKTDAVWQYLIFKMLKTDLSFDQALIITKTVSSMDLAHNSSKIKLFMKPEHNVVDITYDPEKIADQLSALNRLINRLPAGDYSGETETNYQLHLLQEIEANMKNYDFIVWAFQNNLWLQIEDSETRNSTHFELLKEYIEPLDLDTKEALIADFINEMDVLEHSSWSNTGKNYLKILVG</sequence>
<keyword evidence="1" id="KW-0175">Coiled coil</keyword>
<evidence type="ECO:0000313" key="3">
    <source>
        <dbReference type="EMBL" id="OGF30872.1"/>
    </source>
</evidence>
<protein>
    <recommendedName>
        <fullName evidence="5">Cell envelope-related transcriptional attenuator domain-containing protein</fullName>
    </recommendedName>
</protein>
<accession>A0A1F5SW52</accession>
<keyword evidence="2" id="KW-0812">Transmembrane</keyword>
<dbReference type="Gene3D" id="3.30.420.590">
    <property type="match status" value="1"/>
</dbReference>
<evidence type="ECO:0000256" key="1">
    <source>
        <dbReference type="SAM" id="Coils"/>
    </source>
</evidence>
<dbReference type="STRING" id="1798002.A2478_00255"/>
<dbReference type="EMBL" id="MFGJ01000008">
    <property type="protein sequence ID" value="OGF30872.1"/>
    <property type="molecule type" value="Genomic_DNA"/>
</dbReference>
<evidence type="ECO:0008006" key="5">
    <source>
        <dbReference type="Google" id="ProtNLM"/>
    </source>
</evidence>
<dbReference type="PANTHER" id="PTHR33392">
    <property type="entry name" value="POLYISOPRENYL-TEICHOIC ACID--PEPTIDOGLYCAN TEICHOIC ACID TRANSFERASE TAGU"/>
    <property type="match status" value="1"/>
</dbReference>
<dbReference type="Proteomes" id="UP000179001">
    <property type="component" value="Unassembled WGS sequence"/>
</dbReference>
<feature type="transmembrane region" description="Helical" evidence="2">
    <location>
        <begin position="5"/>
        <end position="25"/>
    </location>
</feature>
<keyword evidence="2" id="KW-1133">Transmembrane helix</keyword>
<name>A0A1F5SW52_9BACT</name>
<proteinExistence type="predicted"/>